<comment type="caution">
    <text evidence="1">The sequence shown here is derived from an EMBL/GenBank/DDBJ whole genome shotgun (WGS) entry which is preliminary data.</text>
</comment>
<reference evidence="1 2" key="1">
    <citation type="submission" date="2018-10" db="EMBL/GenBank/DDBJ databases">
        <title>Isolation from soil.</title>
        <authorList>
            <person name="Hu J."/>
        </authorList>
    </citation>
    <scope>NUCLEOTIDE SEQUENCE [LARGE SCALE GENOMIC DNA]</scope>
    <source>
        <strain evidence="1 2">NEAU-Ht49</strain>
    </source>
</reference>
<name>A0A3M2LYW2_9ACTN</name>
<dbReference type="Gene3D" id="1.20.120.450">
    <property type="entry name" value="dinb family like domain"/>
    <property type="match status" value="1"/>
</dbReference>
<sequence>MEKWGANLYGDPCRACGFDWGLTPDQAVTLVRTVPAQFEERLQNATGRERHAELDWTPSAYVSHVADNLRTWAERLKGACANGVTEIPSYDPDLLAAARRYEDIALAAALWSLTWSSRAWTEAVEEAMATDIVLQHATRGPQKATDVARNNAHDAHHHLHDVDRILNAQTPTPK</sequence>
<evidence type="ECO:0000313" key="2">
    <source>
        <dbReference type="Proteomes" id="UP000282674"/>
    </source>
</evidence>
<dbReference type="InterPro" id="IPR034660">
    <property type="entry name" value="DinB/YfiT-like"/>
</dbReference>
<dbReference type="SUPFAM" id="SSF109854">
    <property type="entry name" value="DinB/YfiT-like putative metalloenzymes"/>
    <property type="match status" value="1"/>
</dbReference>
<gene>
    <name evidence="1" type="ORF">EBO15_19785</name>
</gene>
<dbReference type="AlphaFoldDB" id="A0A3M2LYW2"/>
<dbReference type="EMBL" id="RFFG01000033">
    <property type="protein sequence ID" value="RMI42467.1"/>
    <property type="molecule type" value="Genomic_DNA"/>
</dbReference>
<proteinExistence type="predicted"/>
<evidence type="ECO:0008006" key="3">
    <source>
        <dbReference type="Google" id="ProtNLM"/>
    </source>
</evidence>
<organism evidence="1 2">
    <name type="scientific">Actinomadura harenae</name>
    <dbReference type="NCBI Taxonomy" id="2483351"/>
    <lineage>
        <taxon>Bacteria</taxon>
        <taxon>Bacillati</taxon>
        <taxon>Actinomycetota</taxon>
        <taxon>Actinomycetes</taxon>
        <taxon>Streptosporangiales</taxon>
        <taxon>Thermomonosporaceae</taxon>
        <taxon>Actinomadura</taxon>
    </lineage>
</organism>
<dbReference type="Proteomes" id="UP000282674">
    <property type="component" value="Unassembled WGS sequence"/>
</dbReference>
<protein>
    <recommendedName>
        <fullName evidence="3">DinB family protein</fullName>
    </recommendedName>
</protein>
<evidence type="ECO:0000313" key="1">
    <source>
        <dbReference type="EMBL" id="RMI42467.1"/>
    </source>
</evidence>
<accession>A0A3M2LYW2</accession>
<keyword evidence="2" id="KW-1185">Reference proteome</keyword>